<keyword evidence="3" id="KW-1133">Transmembrane helix</keyword>
<evidence type="ECO:0000256" key="2">
    <source>
        <dbReference type="ARBA" id="ARBA00006727"/>
    </source>
</evidence>
<dbReference type="InterPro" id="IPR020846">
    <property type="entry name" value="MFS_dom"/>
</dbReference>
<proteinExistence type="inferred from homology"/>
<dbReference type="InterPro" id="IPR050327">
    <property type="entry name" value="Proton-linked_MCT"/>
</dbReference>
<evidence type="ECO:0000259" key="4">
    <source>
        <dbReference type="PROSITE" id="PS50850"/>
    </source>
</evidence>
<dbReference type="EMBL" id="JFBX01000877">
    <property type="protein sequence ID" value="KXH26193.1"/>
    <property type="molecule type" value="Genomic_DNA"/>
</dbReference>
<feature type="transmembrane region" description="Helical" evidence="3">
    <location>
        <begin position="275"/>
        <end position="297"/>
    </location>
</feature>
<keyword evidence="6" id="KW-1185">Reference proteome</keyword>
<sequence>MEASPPPPGHDSIRSWLAVLGASLSLFCTVGFLNAFGIFQEYYQMYLDKSKSDISWIGSMSIFIIYLGAPISGILTDRLGPTVLLCIGSIGQVFALFMTSLCEEYYQAFLAQGVLLGVSMSLIFCPPVAVVSRRMPHRRGLALGLTIGGSSIGGIIWPIMLEQLLNKRQLGFGWTMRIVAFTMVPLLAITCITVVDAPAPKASLSPLQAALDRNEKGAASSNDEIQSQTKSGYSIIKNTTFMLLCGGLALSYFGLFTPLFFITDFGVQHGFSASTAFYLLSGLNGASFLGRVVPGFLADRYGHFNLCALATLAAGIVGFSWTAATSLPGLVVWSLAYGFSSGAIMSLQGACVGKIAHHRHQGLAVGCMMGSIAVTALVGPPISGQILVHAGYLALSMWTGATLVVGAAILTVARWRLNNDPYGSGSIRDDCFRAESTLWRGPDAEVILSTTPYPTIPIVTTPH</sequence>
<feature type="transmembrane region" description="Helical" evidence="3">
    <location>
        <begin position="240"/>
        <end position="263"/>
    </location>
</feature>
<feature type="transmembrane region" description="Helical" evidence="3">
    <location>
        <begin position="16"/>
        <end position="39"/>
    </location>
</feature>
<dbReference type="Proteomes" id="UP000070328">
    <property type="component" value="Unassembled WGS sequence"/>
</dbReference>
<feature type="transmembrane region" description="Helical" evidence="3">
    <location>
        <begin position="54"/>
        <end position="75"/>
    </location>
</feature>
<feature type="domain" description="Major facilitator superfamily (MFS) profile" evidence="4">
    <location>
        <begin position="18"/>
        <end position="418"/>
    </location>
</feature>
<dbReference type="PANTHER" id="PTHR11360:SF250">
    <property type="entry name" value="MFS-TYPE TRANSPORTER AFUA_1G00970"/>
    <property type="match status" value="1"/>
</dbReference>
<gene>
    <name evidence="5" type="ORF">CSIM01_11463</name>
</gene>
<feature type="transmembrane region" description="Helical" evidence="3">
    <location>
        <begin position="363"/>
        <end position="383"/>
    </location>
</feature>
<feature type="transmembrane region" description="Helical" evidence="3">
    <location>
        <begin position="82"/>
        <end position="99"/>
    </location>
</feature>
<evidence type="ECO:0000313" key="5">
    <source>
        <dbReference type="EMBL" id="KXH26193.1"/>
    </source>
</evidence>
<organism evidence="5 6">
    <name type="scientific">Colletotrichum simmondsii</name>
    <dbReference type="NCBI Taxonomy" id="703756"/>
    <lineage>
        <taxon>Eukaryota</taxon>
        <taxon>Fungi</taxon>
        <taxon>Dikarya</taxon>
        <taxon>Ascomycota</taxon>
        <taxon>Pezizomycotina</taxon>
        <taxon>Sordariomycetes</taxon>
        <taxon>Hypocreomycetidae</taxon>
        <taxon>Glomerellales</taxon>
        <taxon>Glomerellaceae</taxon>
        <taxon>Colletotrichum</taxon>
        <taxon>Colletotrichum acutatum species complex</taxon>
    </lineage>
</organism>
<feature type="transmembrane region" description="Helical" evidence="3">
    <location>
        <begin position="330"/>
        <end position="351"/>
    </location>
</feature>
<feature type="transmembrane region" description="Helical" evidence="3">
    <location>
        <begin position="304"/>
        <end position="324"/>
    </location>
</feature>
<feature type="transmembrane region" description="Helical" evidence="3">
    <location>
        <begin position="172"/>
        <end position="195"/>
    </location>
</feature>
<evidence type="ECO:0000313" key="6">
    <source>
        <dbReference type="Proteomes" id="UP000070328"/>
    </source>
</evidence>
<feature type="transmembrane region" description="Helical" evidence="3">
    <location>
        <begin position="141"/>
        <end position="160"/>
    </location>
</feature>
<dbReference type="Gene3D" id="1.20.1250.20">
    <property type="entry name" value="MFS general substrate transporter like domains"/>
    <property type="match status" value="2"/>
</dbReference>
<dbReference type="OrthoDB" id="6499973at2759"/>
<dbReference type="GO" id="GO:0022857">
    <property type="term" value="F:transmembrane transporter activity"/>
    <property type="evidence" value="ECO:0007669"/>
    <property type="project" value="InterPro"/>
</dbReference>
<reference evidence="5 6" key="1">
    <citation type="submission" date="2014-02" db="EMBL/GenBank/DDBJ databases">
        <title>The genome sequence of Colletotrichum simmondsii CBS122122.</title>
        <authorList>
            <person name="Baroncelli R."/>
            <person name="Thon M.R."/>
        </authorList>
    </citation>
    <scope>NUCLEOTIDE SEQUENCE [LARGE SCALE GENOMIC DNA]</scope>
    <source>
        <strain evidence="5 6">CBS122122</strain>
    </source>
</reference>
<feature type="transmembrane region" description="Helical" evidence="3">
    <location>
        <begin position="105"/>
        <end position="129"/>
    </location>
</feature>
<dbReference type="PANTHER" id="PTHR11360">
    <property type="entry name" value="MONOCARBOXYLATE TRANSPORTER"/>
    <property type="match status" value="1"/>
</dbReference>
<feature type="transmembrane region" description="Helical" evidence="3">
    <location>
        <begin position="389"/>
        <end position="413"/>
    </location>
</feature>
<comment type="similarity">
    <text evidence="2">Belongs to the major facilitator superfamily. Monocarboxylate porter (TC 2.A.1.13) family.</text>
</comment>
<accession>A0A135RR58</accession>
<dbReference type="InterPro" id="IPR036259">
    <property type="entry name" value="MFS_trans_sf"/>
</dbReference>
<dbReference type="Pfam" id="PF07690">
    <property type="entry name" value="MFS_1"/>
    <property type="match status" value="1"/>
</dbReference>
<dbReference type="SUPFAM" id="SSF103473">
    <property type="entry name" value="MFS general substrate transporter"/>
    <property type="match status" value="1"/>
</dbReference>
<protein>
    <submittedName>
        <fullName evidence="5">Major facilitator superfamily transporter</fullName>
    </submittedName>
</protein>
<dbReference type="AlphaFoldDB" id="A0A135RR58"/>
<dbReference type="InterPro" id="IPR011701">
    <property type="entry name" value="MFS"/>
</dbReference>
<keyword evidence="3" id="KW-0472">Membrane</keyword>
<dbReference type="PROSITE" id="PS50850">
    <property type="entry name" value="MFS"/>
    <property type="match status" value="1"/>
</dbReference>
<comment type="caution">
    <text evidence="5">The sequence shown here is derived from an EMBL/GenBank/DDBJ whole genome shotgun (WGS) entry which is preliminary data.</text>
</comment>
<comment type="subcellular location">
    <subcellularLocation>
        <location evidence="1">Membrane</location>
        <topology evidence="1">Multi-pass membrane protein</topology>
    </subcellularLocation>
</comment>
<evidence type="ECO:0000256" key="1">
    <source>
        <dbReference type="ARBA" id="ARBA00004141"/>
    </source>
</evidence>
<dbReference type="CDD" id="cd17352">
    <property type="entry name" value="MFS_MCT_SLC16"/>
    <property type="match status" value="1"/>
</dbReference>
<dbReference type="GO" id="GO:0016020">
    <property type="term" value="C:membrane"/>
    <property type="evidence" value="ECO:0007669"/>
    <property type="project" value="UniProtKB-SubCell"/>
</dbReference>
<evidence type="ECO:0000256" key="3">
    <source>
        <dbReference type="SAM" id="Phobius"/>
    </source>
</evidence>
<name>A0A135RR58_9PEZI</name>
<keyword evidence="3" id="KW-0812">Transmembrane</keyword>